<gene>
    <name evidence="1" type="ORF">EWM64_g10362</name>
</gene>
<accession>A0A4Y9ZHK1</accession>
<proteinExistence type="predicted"/>
<dbReference type="Proteomes" id="UP000298061">
    <property type="component" value="Unassembled WGS sequence"/>
</dbReference>
<dbReference type="OrthoDB" id="3236755at2759"/>
<reference evidence="1 2" key="1">
    <citation type="submission" date="2019-02" db="EMBL/GenBank/DDBJ databases">
        <title>Genome sequencing of the rare red list fungi Hericium alpestre (H. flagellum).</title>
        <authorList>
            <person name="Buettner E."/>
            <person name="Kellner H."/>
        </authorList>
    </citation>
    <scope>NUCLEOTIDE SEQUENCE [LARGE SCALE GENOMIC DNA]</scope>
    <source>
        <strain evidence="1 2">DSM 108284</strain>
    </source>
</reference>
<organism evidence="1 2">
    <name type="scientific">Hericium alpestre</name>
    <dbReference type="NCBI Taxonomy" id="135208"/>
    <lineage>
        <taxon>Eukaryota</taxon>
        <taxon>Fungi</taxon>
        <taxon>Dikarya</taxon>
        <taxon>Basidiomycota</taxon>
        <taxon>Agaricomycotina</taxon>
        <taxon>Agaricomycetes</taxon>
        <taxon>Russulales</taxon>
        <taxon>Hericiaceae</taxon>
        <taxon>Hericium</taxon>
    </lineage>
</organism>
<evidence type="ECO:0000313" key="1">
    <source>
        <dbReference type="EMBL" id="TFY73650.1"/>
    </source>
</evidence>
<dbReference type="EMBL" id="SFCI01002664">
    <property type="protein sequence ID" value="TFY73650.1"/>
    <property type="molecule type" value="Genomic_DNA"/>
</dbReference>
<protein>
    <submittedName>
        <fullName evidence="1">Uncharacterized protein</fullName>
    </submittedName>
</protein>
<evidence type="ECO:0000313" key="2">
    <source>
        <dbReference type="Proteomes" id="UP000298061"/>
    </source>
</evidence>
<dbReference type="SUPFAM" id="SSF53098">
    <property type="entry name" value="Ribonuclease H-like"/>
    <property type="match status" value="1"/>
</dbReference>
<name>A0A4Y9ZHK1_9AGAM</name>
<comment type="caution">
    <text evidence="1">The sequence shown here is derived from an EMBL/GenBank/DDBJ whole genome shotgun (WGS) entry which is preliminary data.</text>
</comment>
<sequence length="200" mass="22540">MTAILAPIAKATKCLEAVETTVCDVYLYWLAVMATFQDMFSSDNDNSLSLPYDLISKIRSLVNARYQEMIDGPGKEIYLTGFFLNPRYITSDILHHHERNPLGTRIVIRRPDVAQAGKNINVESPLPPGPDDDLRKAIPCYAKVANYLGLLLKHAIPDAPPRLFKGLNTAKDIWKEFRCQLAQYARMEHPFNKGCDDISS</sequence>
<dbReference type="AlphaFoldDB" id="A0A4Y9ZHK1"/>
<keyword evidence="2" id="KW-1185">Reference proteome</keyword>
<dbReference type="InterPro" id="IPR012337">
    <property type="entry name" value="RNaseH-like_sf"/>
</dbReference>